<keyword evidence="6" id="KW-1185">Reference proteome</keyword>
<reference evidence="6" key="1">
    <citation type="journal article" date="2019" name="Int. J. Syst. Evol. Microbiol.">
        <title>The Global Catalogue of Microorganisms (GCM) 10K type strain sequencing project: providing services to taxonomists for standard genome sequencing and annotation.</title>
        <authorList>
            <consortium name="The Broad Institute Genomics Platform"/>
            <consortium name="The Broad Institute Genome Sequencing Center for Infectious Disease"/>
            <person name="Wu L."/>
            <person name="Ma J."/>
        </authorList>
    </citation>
    <scope>NUCLEOTIDE SEQUENCE [LARGE SCALE GENOMIC DNA]</scope>
    <source>
        <strain evidence="6">NBRC 101365</strain>
    </source>
</reference>
<accession>A0ABQ6CBR2</accession>
<comment type="caution">
    <text evidence="5">The sequence shown here is derived from an EMBL/GenBank/DDBJ whole genome shotgun (WGS) entry which is preliminary data.</text>
</comment>
<dbReference type="InterPro" id="IPR009061">
    <property type="entry name" value="DNA-bd_dom_put_sf"/>
</dbReference>
<dbReference type="CDD" id="cd04785">
    <property type="entry name" value="HTH_CadR-PbrR-like"/>
    <property type="match status" value="1"/>
</dbReference>
<evidence type="ECO:0000256" key="1">
    <source>
        <dbReference type="ARBA" id="ARBA00023015"/>
    </source>
</evidence>
<evidence type="ECO:0000259" key="4">
    <source>
        <dbReference type="PROSITE" id="PS50937"/>
    </source>
</evidence>
<dbReference type="PRINTS" id="PR00040">
    <property type="entry name" value="HTHMERR"/>
</dbReference>
<dbReference type="SUPFAM" id="SSF46955">
    <property type="entry name" value="Putative DNA-binding domain"/>
    <property type="match status" value="1"/>
</dbReference>
<feature type="domain" description="HTH merR-type" evidence="4">
    <location>
        <begin position="3"/>
        <end position="72"/>
    </location>
</feature>
<keyword evidence="2" id="KW-0238">DNA-binding</keyword>
<evidence type="ECO:0000256" key="3">
    <source>
        <dbReference type="ARBA" id="ARBA00023163"/>
    </source>
</evidence>
<dbReference type="PANTHER" id="PTHR30204:SF92">
    <property type="entry name" value="HTH-TYPE TRANSCRIPTIONAL REGULATOR ZNTR"/>
    <property type="match status" value="1"/>
</dbReference>
<protein>
    <submittedName>
        <fullName evidence="5">MerR family transcriptional regulator</fullName>
    </submittedName>
</protein>
<keyword evidence="3" id="KW-0804">Transcription</keyword>
<evidence type="ECO:0000313" key="6">
    <source>
        <dbReference type="Proteomes" id="UP001156882"/>
    </source>
</evidence>
<dbReference type="PROSITE" id="PS50937">
    <property type="entry name" value="HTH_MERR_2"/>
    <property type="match status" value="1"/>
</dbReference>
<dbReference type="Proteomes" id="UP001156882">
    <property type="component" value="Unassembled WGS sequence"/>
</dbReference>
<dbReference type="InterPro" id="IPR047057">
    <property type="entry name" value="MerR_fam"/>
</dbReference>
<dbReference type="PANTHER" id="PTHR30204">
    <property type="entry name" value="REDOX-CYCLING DRUG-SENSING TRANSCRIPTIONAL ACTIVATOR SOXR"/>
    <property type="match status" value="1"/>
</dbReference>
<name>A0ABQ6CBR2_9HYPH</name>
<dbReference type="EMBL" id="BSPC01000006">
    <property type="protein sequence ID" value="GLS17822.1"/>
    <property type="molecule type" value="Genomic_DNA"/>
</dbReference>
<dbReference type="Pfam" id="PF00376">
    <property type="entry name" value="MerR"/>
    <property type="match status" value="1"/>
</dbReference>
<dbReference type="PROSITE" id="PS00552">
    <property type="entry name" value="HTH_MERR_1"/>
    <property type="match status" value="1"/>
</dbReference>
<sequence>MKGLTTGKLADAAGVHLETVRYYERIGLMPEPGRTGGGYRSYGTEHVRRLSFIRRARELGFSIDEIRTLLAMTQPGHASCADARALTMTHLDDVRAKISDLLKLERILAATVEMCSGDVTPACPVLDMLASDAGF</sequence>
<keyword evidence="1" id="KW-0805">Transcription regulation</keyword>
<proteinExistence type="predicted"/>
<dbReference type="SMART" id="SM00422">
    <property type="entry name" value="HTH_MERR"/>
    <property type="match status" value="1"/>
</dbReference>
<gene>
    <name evidence="5" type="ORF">GCM10007874_08370</name>
</gene>
<organism evidence="5 6">
    <name type="scientific">Labrys miyagiensis</name>
    <dbReference type="NCBI Taxonomy" id="346912"/>
    <lineage>
        <taxon>Bacteria</taxon>
        <taxon>Pseudomonadati</taxon>
        <taxon>Pseudomonadota</taxon>
        <taxon>Alphaproteobacteria</taxon>
        <taxon>Hyphomicrobiales</taxon>
        <taxon>Xanthobacteraceae</taxon>
        <taxon>Labrys</taxon>
    </lineage>
</organism>
<dbReference type="RefSeq" id="WP_284310660.1">
    <property type="nucleotide sequence ID" value="NZ_BSPC01000006.1"/>
</dbReference>
<dbReference type="InterPro" id="IPR015358">
    <property type="entry name" value="Tscrpt_reg_MerR_DNA-bd"/>
</dbReference>
<evidence type="ECO:0000256" key="2">
    <source>
        <dbReference type="ARBA" id="ARBA00023125"/>
    </source>
</evidence>
<evidence type="ECO:0000313" key="5">
    <source>
        <dbReference type="EMBL" id="GLS17822.1"/>
    </source>
</evidence>
<dbReference type="Pfam" id="PF09278">
    <property type="entry name" value="MerR-DNA-bind"/>
    <property type="match status" value="1"/>
</dbReference>
<dbReference type="InterPro" id="IPR000551">
    <property type="entry name" value="MerR-type_HTH_dom"/>
</dbReference>
<dbReference type="Gene3D" id="1.10.1660.10">
    <property type="match status" value="1"/>
</dbReference>